<proteinExistence type="predicted"/>
<reference evidence="1" key="2">
    <citation type="submission" date="2020-09" db="EMBL/GenBank/DDBJ databases">
        <authorList>
            <person name="Sun Q."/>
            <person name="Zhou Y."/>
        </authorList>
    </citation>
    <scope>NUCLEOTIDE SEQUENCE</scope>
    <source>
        <strain evidence="1">CGMCC 4.7312</strain>
    </source>
</reference>
<comment type="caution">
    <text evidence="1">The sequence shown here is derived from an EMBL/GenBank/DDBJ whole genome shotgun (WGS) entry which is preliminary data.</text>
</comment>
<protein>
    <submittedName>
        <fullName evidence="1">Uncharacterized protein</fullName>
    </submittedName>
</protein>
<evidence type="ECO:0000313" key="2">
    <source>
        <dbReference type="Proteomes" id="UP000608890"/>
    </source>
</evidence>
<dbReference type="AlphaFoldDB" id="A0A917WT94"/>
<keyword evidence="2" id="KW-1185">Reference proteome</keyword>
<gene>
    <name evidence="1" type="ORF">GCM10011608_10150</name>
</gene>
<organism evidence="1 2">
    <name type="scientific">Micromonospora sonchi</name>
    <dbReference type="NCBI Taxonomy" id="1763543"/>
    <lineage>
        <taxon>Bacteria</taxon>
        <taxon>Bacillati</taxon>
        <taxon>Actinomycetota</taxon>
        <taxon>Actinomycetes</taxon>
        <taxon>Micromonosporales</taxon>
        <taxon>Micromonosporaceae</taxon>
        <taxon>Micromonospora</taxon>
    </lineage>
</organism>
<dbReference type="EMBL" id="BMNB01000003">
    <property type="protein sequence ID" value="GGM27365.1"/>
    <property type="molecule type" value="Genomic_DNA"/>
</dbReference>
<dbReference type="Proteomes" id="UP000608890">
    <property type="component" value="Unassembled WGS sequence"/>
</dbReference>
<accession>A0A917WT94</accession>
<evidence type="ECO:0000313" key="1">
    <source>
        <dbReference type="EMBL" id="GGM27365.1"/>
    </source>
</evidence>
<sequence>MSRLDEPIDAGSVEFSAALTLRAHDEERRCCVSCPGKGGCRQEAWAREQLPDWPARRQVGE</sequence>
<reference evidence="1" key="1">
    <citation type="journal article" date="2014" name="Int. J. Syst. Evol. Microbiol.">
        <title>Complete genome sequence of Corynebacterium casei LMG S-19264T (=DSM 44701T), isolated from a smear-ripened cheese.</title>
        <authorList>
            <consortium name="US DOE Joint Genome Institute (JGI-PGF)"/>
            <person name="Walter F."/>
            <person name="Albersmeier A."/>
            <person name="Kalinowski J."/>
            <person name="Ruckert C."/>
        </authorList>
    </citation>
    <scope>NUCLEOTIDE SEQUENCE</scope>
    <source>
        <strain evidence="1">CGMCC 4.7312</strain>
    </source>
</reference>
<name>A0A917WT94_9ACTN</name>